<comment type="caution">
    <text evidence="2">The sequence shown here is derived from an EMBL/GenBank/DDBJ whole genome shotgun (WGS) entry which is preliminary data.</text>
</comment>
<organism evidence="2 3">
    <name type="scientific">Ceratodon purpureus</name>
    <name type="common">Fire moss</name>
    <name type="synonym">Dicranum purpureum</name>
    <dbReference type="NCBI Taxonomy" id="3225"/>
    <lineage>
        <taxon>Eukaryota</taxon>
        <taxon>Viridiplantae</taxon>
        <taxon>Streptophyta</taxon>
        <taxon>Embryophyta</taxon>
        <taxon>Bryophyta</taxon>
        <taxon>Bryophytina</taxon>
        <taxon>Bryopsida</taxon>
        <taxon>Dicranidae</taxon>
        <taxon>Pseudoditrichales</taxon>
        <taxon>Ditrichaceae</taxon>
        <taxon>Ceratodon</taxon>
    </lineage>
</organism>
<evidence type="ECO:0000256" key="1">
    <source>
        <dbReference type="SAM" id="SignalP"/>
    </source>
</evidence>
<dbReference type="EMBL" id="CM026424">
    <property type="protein sequence ID" value="KAG0579678.1"/>
    <property type="molecule type" value="Genomic_DNA"/>
</dbReference>
<protein>
    <recommendedName>
        <fullName evidence="4">Secreted protein</fullName>
    </recommendedName>
</protein>
<reference evidence="2" key="1">
    <citation type="submission" date="2020-06" db="EMBL/GenBank/DDBJ databases">
        <title>WGS assembly of Ceratodon purpureus strain R40.</title>
        <authorList>
            <person name="Carey S.B."/>
            <person name="Jenkins J."/>
            <person name="Shu S."/>
            <person name="Lovell J.T."/>
            <person name="Sreedasyam A."/>
            <person name="Maumus F."/>
            <person name="Tiley G.P."/>
            <person name="Fernandez-Pozo N."/>
            <person name="Barry K."/>
            <person name="Chen C."/>
            <person name="Wang M."/>
            <person name="Lipzen A."/>
            <person name="Daum C."/>
            <person name="Saski C.A."/>
            <person name="Payton A.C."/>
            <person name="Mcbreen J.C."/>
            <person name="Conrad R.E."/>
            <person name="Kollar L.M."/>
            <person name="Olsson S."/>
            <person name="Huttunen S."/>
            <person name="Landis J.B."/>
            <person name="Wickett N.J."/>
            <person name="Johnson M.G."/>
            <person name="Rensing S.A."/>
            <person name="Grimwood J."/>
            <person name="Schmutz J."/>
            <person name="Mcdaniel S.F."/>
        </authorList>
    </citation>
    <scope>NUCLEOTIDE SEQUENCE</scope>
    <source>
        <strain evidence="2">R40</strain>
    </source>
</reference>
<evidence type="ECO:0000313" key="3">
    <source>
        <dbReference type="Proteomes" id="UP000822688"/>
    </source>
</evidence>
<gene>
    <name evidence="2" type="ORF">KC19_4G116200</name>
</gene>
<dbReference type="AlphaFoldDB" id="A0A8T0IB50"/>
<evidence type="ECO:0008006" key="4">
    <source>
        <dbReference type="Google" id="ProtNLM"/>
    </source>
</evidence>
<evidence type="ECO:0000313" key="2">
    <source>
        <dbReference type="EMBL" id="KAG0579678.1"/>
    </source>
</evidence>
<name>A0A8T0IB50_CERPU</name>
<feature type="signal peptide" evidence="1">
    <location>
        <begin position="1"/>
        <end position="25"/>
    </location>
</feature>
<dbReference type="Proteomes" id="UP000822688">
    <property type="component" value="Chromosome 4"/>
</dbReference>
<feature type="chain" id="PRO_5035923781" description="Secreted protein" evidence="1">
    <location>
        <begin position="26"/>
        <end position="61"/>
    </location>
</feature>
<keyword evidence="3" id="KW-1185">Reference proteome</keyword>
<accession>A0A8T0IB50</accession>
<keyword evidence="1" id="KW-0732">Signal</keyword>
<sequence length="61" mass="7057">MAKRILSSPWRWNVMCFWVWFCVRSERFGIVSVRNTSCALSRCGCGIDVCHMGVVLFLTLQ</sequence>
<proteinExistence type="predicted"/>